<organism evidence="2 3">
    <name type="scientific">Pseudomonas baetica</name>
    <dbReference type="NCBI Taxonomy" id="674054"/>
    <lineage>
        <taxon>Bacteria</taxon>
        <taxon>Pseudomonadati</taxon>
        <taxon>Pseudomonadota</taxon>
        <taxon>Gammaproteobacteria</taxon>
        <taxon>Pseudomonadales</taxon>
        <taxon>Pseudomonadaceae</taxon>
        <taxon>Pseudomonas</taxon>
    </lineage>
</organism>
<gene>
    <name evidence="2" type="ORF">ATI02_5754</name>
</gene>
<evidence type="ECO:0000313" key="3">
    <source>
        <dbReference type="Proteomes" id="UP000232455"/>
    </source>
</evidence>
<name>A0ABX4Q7A5_9PSED</name>
<feature type="region of interest" description="Disordered" evidence="1">
    <location>
        <begin position="65"/>
        <end position="113"/>
    </location>
</feature>
<feature type="compositionally biased region" description="Pro residues" evidence="1">
    <location>
        <begin position="84"/>
        <end position="99"/>
    </location>
</feature>
<dbReference type="Proteomes" id="UP000232455">
    <property type="component" value="Unassembled WGS sequence"/>
</dbReference>
<sequence>MPDQSSQRDTGPVMNSLRFRAARAGKSSAKLAWVKMWIEFATRWSIHLSTSHAMCHTEVYPMNIPIPAETPDPNIDNPTIPETEPQPIPEQEPPGTTPPPKEEPPSTMPPVIV</sequence>
<accession>A0ABX4Q7A5</accession>
<comment type="caution">
    <text evidence="2">The sequence shown here is derived from an EMBL/GenBank/DDBJ whole genome shotgun (WGS) entry which is preliminary data.</text>
</comment>
<evidence type="ECO:0000256" key="1">
    <source>
        <dbReference type="SAM" id="MobiDB-lite"/>
    </source>
</evidence>
<protein>
    <submittedName>
        <fullName evidence="2">Uncharacterized protein</fullName>
    </submittedName>
</protein>
<proteinExistence type="predicted"/>
<evidence type="ECO:0000313" key="2">
    <source>
        <dbReference type="EMBL" id="PKA72677.1"/>
    </source>
</evidence>
<reference evidence="2 3" key="1">
    <citation type="submission" date="2017-11" db="EMBL/GenBank/DDBJ databases">
        <title>Genome sequencing of a diverse group of Pseudomonas species.</title>
        <authorList>
            <person name="Loper J."/>
        </authorList>
    </citation>
    <scope>NUCLEOTIDE SEQUENCE [LARGE SCALE GENOMIC DNA]</scope>
    <source>
        <strain evidence="2 3">LMG 25716</strain>
    </source>
</reference>
<dbReference type="EMBL" id="PHHE01000001">
    <property type="protein sequence ID" value="PKA72677.1"/>
    <property type="molecule type" value="Genomic_DNA"/>
</dbReference>
<keyword evidence="3" id="KW-1185">Reference proteome</keyword>